<keyword evidence="1" id="KW-0472">Membrane</keyword>
<feature type="transmembrane region" description="Helical" evidence="1">
    <location>
        <begin position="453"/>
        <end position="475"/>
    </location>
</feature>
<name>A0A1G2DBB6_9BACT</name>
<keyword evidence="1" id="KW-1133">Transmembrane helix</keyword>
<keyword evidence="1" id="KW-0812">Transmembrane</keyword>
<dbReference type="Pfam" id="PF16949">
    <property type="entry name" value="ABC_tran_2"/>
    <property type="match status" value="1"/>
</dbReference>
<feature type="transmembrane region" description="Helical" evidence="1">
    <location>
        <begin position="339"/>
        <end position="356"/>
    </location>
</feature>
<evidence type="ECO:0000256" key="1">
    <source>
        <dbReference type="SAM" id="Phobius"/>
    </source>
</evidence>
<feature type="transmembrane region" description="Helical" evidence="1">
    <location>
        <begin position="496"/>
        <end position="516"/>
    </location>
</feature>
<dbReference type="Proteomes" id="UP000178636">
    <property type="component" value="Unassembled WGS sequence"/>
</dbReference>
<reference evidence="2 3" key="1">
    <citation type="journal article" date="2016" name="Nat. Commun.">
        <title>Thousands of microbial genomes shed light on interconnected biogeochemical processes in an aquifer system.</title>
        <authorList>
            <person name="Anantharaman K."/>
            <person name="Brown C.T."/>
            <person name="Hug L.A."/>
            <person name="Sharon I."/>
            <person name="Castelle C.J."/>
            <person name="Probst A.J."/>
            <person name="Thomas B.C."/>
            <person name="Singh A."/>
            <person name="Wilkins M.J."/>
            <person name="Karaoz U."/>
            <person name="Brodie E.L."/>
            <person name="Williams K.H."/>
            <person name="Hubbard S.S."/>
            <person name="Banfield J.F."/>
        </authorList>
    </citation>
    <scope>NUCLEOTIDE SEQUENCE [LARGE SCALE GENOMIC DNA]</scope>
</reference>
<sequence length="555" mass="61515">MYLIILHYATQSIRRFFEKNRTAKVVTLLGFFAAFAFLVTVVYFGFRTGFRHIAKDIFFGDALFLYIVELFLLVSFVLVVASALISGMATLFRGEGDTLLLASPRHTTKPLLVFSRMFLSSLWPFLAVILPALFAVTHVYGLALFGFLLALFSVVLLIALGVVAAMALLLVVAWFLYFVGGRNASFATPQNLTALVALLFLGKLAFVWERVTTIDLVRFFQARSVDVTVPDLSPIIDQFHILPTHFSAMTIYLARTGDVTTALFYALYFFLFLSISAYGLFLLGRHHLVLWELFQEHTSGSRQFFSVPAFGASLLRRAKTGGEAIFGKEVVAFLRNSRGLLWFGFITLIWLMQTGAGKIVSRGLGAERVTADVLPAFVGVFQFAVIMYFVSMFVLRFAFPSFSSERRTAWLIAAAPVDLGTVFTSKLRFFVTLFSLLAVFFALINILTTPLPLSLVVTLLLTLVLATLFLTTYGLSLGAIFPNFESDDPEVLSTTMPGLGFIFGALSYGALGAYALGEMLRDGNSPPLFLFSALSLVATVYLTRLARRRLVSMEF</sequence>
<feature type="transmembrane region" description="Helical" evidence="1">
    <location>
        <begin position="191"/>
        <end position="208"/>
    </location>
</feature>
<feature type="transmembrane region" description="Helical" evidence="1">
    <location>
        <begin position="25"/>
        <end position="46"/>
    </location>
</feature>
<dbReference type="STRING" id="1798664.A3C93_05045"/>
<comment type="caution">
    <text evidence="2">The sequence shown here is derived from an EMBL/GenBank/DDBJ whole genome shotgun (WGS) entry which is preliminary data.</text>
</comment>
<feature type="transmembrane region" description="Helical" evidence="1">
    <location>
        <begin position="146"/>
        <end position="179"/>
    </location>
</feature>
<dbReference type="AlphaFoldDB" id="A0A1G2DBB6"/>
<proteinExistence type="predicted"/>
<feature type="transmembrane region" description="Helical" evidence="1">
    <location>
        <begin position="66"/>
        <end position="92"/>
    </location>
</feature>
<feature type="transmembrane region" description="Helical" evidence="1">
    <location>
        <begin position="429"/>
        <end position="447"/>
    </location>
</feature>
<evidence type="ECO:0000313" key="3">
    <source>
        <dbReference type="Proteomes" id="UP000178636"/>
    </source>
</evidence>
<dbReference type="InterPro" id="IPR031599">
    <property type="entry name" value="ABC_tran_2"/>
</dbReference>
<organism evidence="2 3">
    <name type="scientific">Candidatus Lloydbacteria bacterium RIFCSPHIGHO2_02_FULL_54_17</name>
    <dbReference type="NCBI Taxonomy" id="1798664"/>
    <lineage>
        <taxon>Bacteria</taxon>
        <taxon>Candidatus Lloydiibacteriota</taxon>
    </lineage>
</organism>
<feature type="transmembrane region" description="Helical" evidence="1">
    <location>
        <begin position="528"/>
        <end position="546"/>
    </location>
</feature>
<accession>A0A1G2DBB6</accession>
<gene>
    <name evidence="2" type="ORF">A3C93_05045</name>
</gene>
<dbReference type="EMBL" id="MHLO01000045">
    <property type="protein sequence ID" value="OGZ10833.1"/>
    <property type="molecule type" value="Genomic_DNA"/>
</dbReference>
<feature type="transmembrane region" description="Helical" evidence="1">
    <location>
        <begin position="376"/>
        <end position="399"/>
    </location>
</feature>
<feature type="transmembrane region" description="Helical" evidence="1">
    <location>
        <begin position="262"/>
        <end position="283"/>
    </location>
</feature>
<protein>
    <submittedName>
        <fullName evidence="2">Uncharacterized protein</fullName>
    </submittedName>
</protein>
<evidence type="ECO:0000313" key="2">
    <source>
        <dbReference type="EMBL" id="OGZ10833.1"/>
    </source>
</evidence>